<evidence type="ECO:0000313" key="6">
    <source>
        <dbReference type="EMBL" id="PWR01757.1"/>
    </source>
</evidence>
<dbReference type="InterPro" id="IPR036388">
    <property type="entry name" value="WH-like_DNA-bd_sf"/>
</dbReference>
<evidence type="ECO:0000256" key="3">
    <source>
        <dbReference type="ARBA" id="ARBA00023125"/>
    </source>
</evidence>
<dbReference type="PANTHER" id="PTHR30537:SF3">
    <property type="entry name" value="TRANSCRIPTIONAL REGULATORY PROTEIN"/>
    <property type="match status" value="1"/>
</dbReference>
<dbReference type="InterPro" id="IPR005119">
    <property type="entry name" value="LysR_subst-bd"/>
</dbReference>
<proteinExistence type="inferred from homology"/>
<dbReference type="FunFam" id="1.10.10.10:FF:000001">
    <property type="entry name" value="LysR family transcriptional regulator"/>
    <property type="match status" value="1"/>
</dbReference>
<comment type="caution">
    <text evidence="6">The sequence shown here is derived from an EMBL/GenBank/DDBJ whole genome shotgun (WGS) entry which is preliminary data.</text>
</comment>
<dbReference type="EMBL" id="QGKU01000048">
    <property type="protein sequence ID" value="PWR01757.1"/>
    <property type="molecule type" value="Genomic_DNA"/>
</dbReference>
<accession>A0A2V2LEY9</accession>
<keyword evidence="3" id="KW-0238">DNA-binding</keyword>
<evidence type="ECO:0000259" key="5">
    <source>
        <dbReference type="PROSITE" id="PS50931"/>
    </source>
</evidence>
<evidence type="ECO:0000256" key="1">
    <source>
        <dbReference type="ARBA" id="ARBA00009437"/>
    </source>
</evidence>
<dbReference type="PANTHER" id="PTHR30537">
    <property type="entry name" value="HTH-TYPE TRANSCRIPTIONAL REGULATOR"/>
    <property type="match status" value="1"/>
</dbReference>
<keyword evidence="2" id="KW-0805">Transcription regulation</keyword>
<dbReference type="InterPro" id="IPR036390">
    <property type="entry name" value="WH_DNA-bd_sf"/>
</dbReference>
<dbReference type="SUPFAM" id="SSF46785">
    <property type="entry name" value="Winged helix' DNA-binding domain"/>
    <property type="match status" value="1"/>
</dbReference>
<dbReference type="GO" id="GO:0006351">
    <property type="term" value="P:DNA-templated transcription"/>
    <property type="evidence" value="ECO:0007669"/>
    <property type="project" value="TreeGrafter"/>
</dbReference>
<reference evidence="6 7" key="1">
    <citation type="submission" date="2018-05" db="EMBL/GenBank/DDBJ databases">
        <title>Rhodobacteraceae gen. nov., sp. nov. isolated from sea water.</title>
        <authorList>
            <person name="Ren Y."/>
        </authorList>
    </citation>
    <scope>NUCLEOTIDE SEQUENCE [LARGE SCALE GENOMIC DNA]</scope>
    <source>
        <strain evidence="6 7">TG-679</strain>
    </source>
</reference>
<dbReference type="SUPFAM" id="SSF53850">
    <property type="entry name" value="Periplasmic binding protein-like II"/>
    <property type="match status" value="1"/>
</dbReference>
<comment type="similarity">
    <text evidence="1">Belongs to the LysR transcriptional regulatory family.</text>
</comment>
<dbReference type="GO" id="GO:0003700">
    <property type="term" value="F:DNA-binding transcription factor activity"/>
    <property type="evidence" value="ECO:0007669"/>
    <property type="project" value="InterPro"/>
</dbReference>
<evidence type="ECO:0000256" key="2">
    <source>
        <dbReference type="ARBA" id="ARBA00023015"/>
    </source>
</evidence>
<dbReference type="AlphaFoldDB" id="A0A2V2LEY9"/>
<dbReference type="Gene3D" id="3.40.190.290">
    <property type="match status" value="1"/>
</dbReference>
<sequence length="298" mass="32398">MDWRAVKFDWNRARAFLVTAEEGSLSAAARALGMTQPTLGRQVAALEEELGLLLFDRVGKGLVLTPAGLGLLDHVREMGAAAGRVSLAASGRAQSVEGSITLTASEIYSAHLLPPVVTDLRRRFPGLTIEIVASNQTVDIQRREADIALRSYRPEQGDLIARKLRDDAARLYAAPAYLDRIGPLNGPEDLARADFIGFDGTAAMRDGLAQQGIPLEARNFGLLTANHLVHWELCKAGAGIGIFPEFPGDSEPKLRRVLPALPPMVFPIWLTTHRELQTSRRVRVVFDTLADALSRPPG</sequence>
<dbReference type="PRINTS" id="PR00039">
    <property type="entry name" value="HTHLYSR"/>
</dbReference>
<dbReference type="OrthoDB" id="9798121at2"/>
<name>A0A2V2LEY9_9RHOB</name>
<dbReference type="InterPro" id="IPR000847">
    <property type="entry name" value="LysR_HTH_N"/>
</dbReference>
<dbReference type="Pfam" id="PF03466">
    <property type="entry name" value="LysR_substrate"/>
    <property type="match status" value="1"/>
</dbReference>
<gene>
    <name evidence="6" type="ORF">DKT77_15565</name>
</gene>
<dbReference type="Pfam" id="PF00126">
    <property type="entry name" value="HTH_1"/>
    <property type="match status" value="1"/>
</dbReference>
<dbReference type="Proteomes" id="UP000245680">
    <property type="component" value="Unassembled WGS sequence"/>
</dbReference>
<feature type="domain" description="HTH lysR-type" evidence="5">
    <location>
        <begin position="8"/>
        <end position="65"/>
    </location>
</feature>
<keyword evidence="4" id="KW-0804">Transcription</keyword>
<dbReference type="PROSITE" id="PS50931">
    <property type="entry name" value="HTH_LYSR"/>
    <property type="match status" value="1"/>
</dbReference>
<organism evidence="6 7">
    <name type="scientific">Meridianimarinicoccus roseus</name>
    <dbReference type="NCBI Taxonomy" id="2072018"/>
    <lineage>
        <taxon>Bacteria</taxon>
        <taxon>Pseudomonadati</taxon>
        <taxon>Pseudomonadota</taxon>
        <taxon>Alphaproteobacteria</taxon>
        <taxon>Rhodobacterales</taxon>
        <taxon>Paracoccaceae</taxon>
        <taxon>Meridianimarinicoccus</taxon>
    </lineage>
</organism>
<evidence type="ECO:0000256" key="4">
    <source>
        <dbReference type="ARBA" id="ARBA00023163"/>
    </source>
</evidence>
<dbReference type="GO" id="GO:0043565">
    <property type="term" value="F:sequence-specific DNA binding"/>
    <property type="evidence" value="ECO:0007669"/>
    <property type="project" value="TreeGrafter"/>
</dbReference>
<dbReference type="InterPro" id="IPR058163">
    <property type="entry name" value="LysR-type_TF_proteobact-type"/>
</dbReference>
<protein>
    <submittedName>
        <fullName evidence="6">LysR family transcriptional regulator</fullName>
    </submittedName>
</protein>
<evidence type="ECO:0000313" key="7">
    <source>
        <dbReference type="Proteomes" id="UP000245680"/>
    </source>
</evidence>
<keyword evidence="7" id="KW-1185">Reference proteome</keyword>
<dbReference type="Gene3D" id="1.10.10.10">
    <property type="entry name" value="Winged helix-like DNA-binding domain superfamily/Winged helix DNA-binding domain"/>
    <property type="match status" value="1"/>
</dbReference>